<protein>
    <submittedName>
        <fullName evidence="5">Uncharacterized protein</fullName>
    </submittedName>
</protein>
<keyword evidence="3" id="KW-0677">Repeat</keyword>
<dbReference type="SUPFAM" id="SSF52058">
    <property type="entry name" value="L domain-like"/>
    <property type="match status" value="1"/>
</dbReference>
<dbReference type="Pfam" id="PF13855">
    <property type="entry name" value="LRR_8"/>
    <property type="match status" value="1"/>
</dbReference>
<dbReference type="InterPro" id="IPR050328">
    <property type="entry name" value="Dev_Immune_Receptor"/>
</dbReference>
<evidence type="ECO:0000256" key="4">
    <source>
        <dbReference type="SAM" id="Phobius"/>
    </source>
</evidence>
<feature type="transmembrane region" description="Helical" evidence="4">
    <location>
        <begin position="6"/>
        <end position="26"/>
    </location>
</feature>
<proteinExistence type="predicted"/>
<dbReference type="GO" id="GO:0031012">
    <property type="term" value="C:extracellular matrix"/>
    <property type="evidence" value="ECO:0007669"/>
    <property type="project" value="TreeGrafter"/>
</dbReference>
<evidence type="ECO:0000256" key="1">
    <source>
        <dbReference type="ARBA" id="ARBA00022614"/>
    </source>
</evidence>
<dbReference type="EMBL" id="CAKOFQ010006663">
    <property type="protein sequence ID" value="CAH1956025.1"/>
    <property type="molecule type" value="Genomic_DNA"/>
</dbReference>
<comment type="caution">
    <text evidence="5">The sequence shown here is derived from an EMBL/GenBank/DDBJ whole genome shotgun (WGS) entry which is preliminary data.</text>
</comment>
<dbReference type="PROSITE" id="PS51450">
    <property type="entry name" value="LRR"/>
    <property type="match status" value="1"/>
</dbReference>
<dbReference type="PANTHER" id="PTHR24373">
    <property type="entry name" value="SLIT RELATED LEUCINE-RICH REPEAT NEURONAL PROTEIN"/>
    <property type="match status" value="1"/>
</dbReference>
<evidence type="ECO:0000313" key="5">
    <source>
        <dbReference type="EMBL" id="CAH1956025.1"/>
    </source>
</evidence>
<reference evidence="5" key="1">
    <citation type="submission" date="2022-03" db="EMBL/GenBank/DDBJ databases">
        <authorList>
            <person name="Sayadi A."/>
        </authorList>
    </citation>
    <scope>NUCLEOTIDE SEQUENCE</scope>
</reference>
<keyword evidence="2" id="KW-0732">Signal</keyword>
<keyword evidence="1" id="KW-0433">Leucine-rich repeat</keyword>
<gene>
    <name evidence="5" type="ORF">ACAOBT_LOCUS1380</name>
</gene>
<evidence type="ECO:0000256" key="3">
    <source>
        <dbReference type="ARBA" id="ARBA00022737"/>
    </source>
</evidence>
<dbReference type="GO" id="GO:0005615">
    <property type="term" value="C:extracellular space"/>
    <property type="evidence" value="ECO:0007669"/>
    <property type="project" value="TreeGrafter"/>
</dbReference>
<dbReference type="AlphaFoldDB" id="A0A9P0NTV3"/>
<dbReference type="InterPro" id="IPR003591">
    <property type="entry name" value="Leu-rich_rpt_typical-subtyp"/>
</dbReference>
<dbReference type="Proteomes" id="UP001152888">
    <property type="component" value="Unassembled WGS sequence"/>
</dbReference>
<dbReference type="Pfam" id="PF13306">
    <property type="entry name" value="LRR_5"/>
    <property type="match status" value="1"/>
</dbReference>
<dbReference type="SMART" id="SM00369">
    <property type="entry name" value="LRR_TYP"/>
    <property type="match status" value="7"/>
</dbReference>
<dbReference type="InterPro" id="IPR032675">
    <property type="entry name" value="LRR_dom_sf"/>
</dbReference>
<keyword evidence="4" id="KW-0472">Membrane</keyword>
<keyword evidence="6" id="KW-1185">Reference proteome</keyword>
<evidence type="ECO:0000256" key="2">
    <source>
        <dbReference type="ARBA" id="ARBA00022729"/>
    </source>
</evidence>
<sequence>MYKNPGIRVIALVLLINSLVASDLLFKKGWYKSSKKGSKTLVNDVEHIDNKQFPDSKYLRVSARLPILVSNSVRNLTKLSTLKLSFCGITVLKPGAFINLPNLTTLALIDNKIESIPRGVFNNLNVGTLFLQRNQIETIDAEAFDDMPNLFRIKLNANKISTWNGEWFKNTPRLSQLYFRRNKIQVIPERAFKNLKATYLPGGRIELEIYLSKNLIREINPKAFDGIDTIRKLMLDRNNIQELNGDIFKGMKHIDVIFLSKNQLRELPKNLLSALHSDLLTLDLAGNHNFTYLPYEIVSKVKITEAGDIRRLDCESVFELVKKLAEQNKTNEIKTGCTEYIE</sequence>
<dbReference type="OrthoDB" id="27267at2759"/>
<dbReference type="InterPro" id="IPR001611">
    <property type="entry name" value="Leu-rich_rpt"/>
</dbReference>
<dbReference type="InterPro" id="IPR026906">
    <property type="entry name" value="LRR_5"/>
</dbReference>
<keyword evidence="4" id="KW-0812">Transmembrane</keyword>
<accession>A0A9P0NTV3</accession>
<dbReference type="Gene3D" id="3.80.10.10">
    <property type="entry name" value="Ribonuclease Inhibitor"/>
    <property type="match status" value="2"/>
</dbReference>
<name>A0A9P0NTV3_ACAOB</name>
<dbReference type="PANTHER" id="PTHR24373:SF370">
    <property type="entry name" value="FISH-LIPS, ISOFORM E"/>
    <property type="match status" value="1"/>
</dbReference>
<evidence type="ECO:0000313" key="6">
    <source>
        <dbReference type="Proteomes" id="UP001152888"/>
    </source>
</evidence>
<keyword evidence="4" id="KW-1133">Transmembrane helix</keyword>
<organism evidence="5 6">
    <name type="scientific">Acanthoscelides obtectus</name>
    <name type="common">Bean weevil</name>
    <name type="synonym">Bruchus obtectus</name>
    <dbReference type="NCBI Taxonomy" id="200917"/>
    <lineage>
        <taxon>Eukaryota</taxon>
        <taxon>Metazoa</taxon>
        <taxon>Ecdysozoa</taxon>
        <taxon>Arthropoda</taxon>
        <taxon>Hexapoda</taxon>
        <taxon>Insecta</taxon>
        <taxon>Pterygota</taxon>
        <taxon>Neoptera</taxon>
        <taxon>Endopterygota</taxon>
        <taxon>Coleoptera</taxon>
        <taxon>Polyphaga</taxon>
        <taxon>Cucujiformia</taxon>
        <taxon>Chrysomeloidea</taxon>
        <taxon>Chrysomelidae</taxon>
        <taxon>Bruchinae</taxon>
        <taxon>Bruchini</taxon>
        <taxon>Acanthoscelides</taxon>
    </lineage>
</organism>